<dbReference type="CDD" id="cd02440">
    <property type="entry name" value="AdoMet_MTases"/>
    <property type="match status" value="1"/>
</dbReference>
<dbReference type="InterPro" id="IPR013216">
    <property type="entry name" value="Methyltransf_11"/>
</dbReference>
<feature type="non-terminal residue" evidence="2">
    <location>
        <position position="1"/>
    </location>
</feature>
<evidence type="ECO:0000313" key="2">
    <source>
        <dbReference type="EMBL" id="GAF86697.1"/>
    </source>
</evidence>
<name>X0TEV3_9ZZZZ</name>
<reference evidence="2" key="1">
    <citation type="journal article" date="2014" name="Front. Microbiol.">
        <title>High frequency of phylogenetically diverse reductive dehalogenase-homologous genes in deep subseafloor sedimentary metagenomes.</title>
        <authorList>
            <person name="Kawai M."/>
            <person name="Futagami T."/>
            <person name="Toyoda A."/>
            <person name="Takaki Y."/>
            <person name="Nishi S."/>
            <person name="Hori S."/>
            <person name="Arai W."/>
            <person name="Tsubouchi T."/>
            <person name="Morono Y."/>
            <person name="Uchiyama I."/>
            <person name="Ito T."/>
            <person name="Fujiyama A."/>
            <person name="Inagaki F."/>
            <person name="Takami H."/>
        </authorList>
    </citation>
    <scope>NUCLEOTIDE SEQUENCE</scope>
    <source>
        <strain evidence="2">Expedition CK06-06</strain>
    </source>
</reference>
<dbReference type="EMBL" id="BARS01016358">
    <property type="protein sequence ID" value="GAF86697.1"/>
    <property type="molecule type" value="Genomic_DNA"/>
</dbReference>
<dbReference type="Pfam" id="PF08241">
    <property type="entry name" value="Methyltransf_11"/>
    <property type="match status" value="1"/>
</dbReference>
<comment type="caution">
    <text evidence="2">The sequence shown here is derived from an EMBL/GenBank/DDBJ whole genome shotgun (WGS) entry which is preliminary data.</text>
</comment>
<organism evidence="2">
    <name type="scientific">marine sediment metagenome</name>
    <dbReference type="NCBI Taxonomy" id="412755"/>
    <lineage>
        <taxon>unclassified sequences</taxon>
        <taxon>metagenomes</taxon>
        <taxon>ecological metagenomes</taxon>
    </lineage>
</organism>
<protein>
    <recommendedName>
        <fullName evidence="1">Methyltransferase type 11 domain-containing protein</fullName>
    </recommendedName>
</protein>
<dbReference type="InterPro" id="IPR029063">
    <property type="entry name" value="SAM-dependent_MTases_sf"/>
</dbReference>
<dbReference type="AlphaFoldDB" id="X0TEV3"/>
<dbReference type="Gene3D" id="3.40.50.150">
    <property type="entry name" value="Vaccinia Virus protein VP39"/>
    <property type="match status" value="1"/>
</dbReference>
<proteinExistence type="predicted"/>
<sequence length="204" mass="23782">PFHLQFQYFVQEINKRRSYRILELGSRMSKVRGSFENYQEYIGFDIYAGEGVEVVGDIHKLSQYFPKERFDAVFSVSVFEHLAMPWKAILEINKVMKEGGLLFIATHPAWPPHSLPWDFWRFPKGAFNILLNTVTGFSILKCEEGIPCTIFPFSNEANLKNYFKHTAYLGVSVVAQKTGEYDSRLSWDVEIEEMLDSMYPEKDR</sequence>
<evidence type="ECO:0000259" key="1">
    <source>
        <dbReference type="Pfam" id="PF08241"/>
    </source>
</evidence>
<dbReference type="SUPFAM" id="SSF53335">
    <property type="entry name" value="S-adenosyl-L-methionine-dependent methyltransferases"/>
    <property type="match status" value="1"/>
</dbReference>
<accession>X0TEV3</accession>
<feature type="domain" description="Methyltransferase type 11" evidence="1">
    <location>
        <begin position="54"/>
        <end position="104"/>
    </location>
</feature>
<dbReference type="GO" id="GO:0008757">
    <property type="term" value="F:S-adenosylmethionine-dependent methyltransferase activity"/>
    <property type="evidence" value="ECO:0007669"/>
    <property type="project" value="InterPro"/>
</dbReference>
<gene>
    <name evidence="2" type="ORF">S01H1_26925</name>
</gene>